<gene>
    <name evidence="2" type="ORF">Cantr_01024</name>
</gene>
<accession>A0A367YIJ4</accession>
<protein>
    <submittedName>
        <fullName evidence="2">Uncharacterized protein</fullName>
    </submittedName>
</protein>
<dbReference type="PANTHER" id="PTHR32134:SF92">
    <property type="entry name" value="FNIP REPEAT-CONTAINING PROTEIN"/>
    <property type="match status" value="1"/>
</dbReference>
<sequence>MSEDLFKKLAELPVDVVTIIIDHLPKCMLPHLLYYPPIRSIVAACILSDVKITLSMLRHSKGYFLRGSCEECVSNPFAIELPQLRKGIEQWEMHPKSVHLCSLGGLKRVRDTFPELLDRAQFVSGVFDFHEEADRQVLVKSKVKFERLKLVDYGDFFVVQPGLLPSSIKQLELVSTSLSSYKIKDLERLLIQDDKPLNEAAIATLPPGLKELDCQIHVHGEFRLPSGLRTLAIDAFNNPSVLKLGQMGELRNLKYMSRHIKKVDEMGLIANNLKILMLSSCCNLFDYQRLRRFNNLETFAIFDGFYPVKLFNETSFPKMKSFMYTGRRSTFPIPGARDKKQELAYLEEISDLALMLPPNLHMVDFTDVGDMTINLGKSKFPESLRVLSMAKLKFSNDSMQLPKVLEHLNVDCPTFEFGSDFEMPENICSFSIRAKRIGIVNPHFLYNLPPKLEHLGLKASKQAIIAKLPEKITWPDSMRHLELRRFDIDREILEKLNLKSTKIDNIEFYRGKLGKLDLDLFPAGIDRLFLERMGITELPESLKVLPNLRHLSLRRNYLGNVRSIEMPQLHCLNLSHCDLRFLSPFVKSMADDVTKSKLEDTSVSEFLFTAMENWHLNPKDVKKLLKMVKSMNLTVNSFDSGLQKFAVTTNRLMCSRNPDVIFDLETEYSELEDDVEEDDDFLSHEGSLGCRGCGFHPFSGATDSEPEPEDEPEEDEGDDVDDGVTDYRDIWEGDFPVDYGDEWDDDSGDEDAFGFGDPINGPRLISRHIYMDDERLDGDADFGEFQLPADADNMSILTALIGMQAVREGVLPPDRMQVALESGYLGDLVRLTFGDRYGEGRGGDDDEESGGLD</sequence>
<dbReference type="STRING" id="5486.A0A367YIJ4"/>
<dbReference type="AlphaFoldDB" id="A0A367YIJ4"/>
<dbReference type="SUPFAM" id="SSF52058">
    <property type="entry name" value="L domain-like"/>
    <property type="match status" value="1"/>
</dbReference>
<keyword evidence="3" id="KW-1185">Reference proteome</keyword>
<reference evidence="2 3" key="1">
    <citation type="submission" date="2018-06" db="EMBL/GenBank/DDBJ databases">
        <title>Whole genome sequencing of Candida tropicalis (genome annotated by CSBL at Korea University).</title>
        <authorList>
            <person name="Ahn J."/>
        </authorList>
    </citation>
    <scope>NUCLEOTIDE SEQUENCE [LARGE SCALE GENOMIC DNA]</scope>
    <source>
        <strain evidence="2 3">ATCC 20962</strain>
    </source>
</reference>
<dbReference type="EMBL" id="QLNQ01000020">
    <property type="protein sequence ID" value="RCK65587.1"/>
    <property type="molecule type" value="Genomic_DNA"/>
</dbReference>
<evidence type="ECO:0000256" key="1">
    <source>
        <dbReference type="SAM" id="MobiDB-lite"/>
    </source>
</evidence>
<proteinExistence type="predicted"/>
<feature type="region of interest" description="Disordered" evidence="1">
    <location>
        <begin position="695"/>
        <end position="723"/>
    </location>
</feature>
<organism evidence="2 3">
    <name type="scientific">Candida viswanathii</name>
    <dbReference type="NCBI Taxonomy" id="5486"/>
    <lineage>
        <taxon>Eukaryota</taxon>
        <taxon>Fungi</taxon>
        <taxon>Dikarya</taxon>
        <taxon>Ascomycota</taxon>
        <taxon>Saccharomycotina</taxon>
        <taxon>Pichiomycetes</taxon>
        <taxon>Debaryomycetaceae</taxon>
        <taxon>Candida/Lodderomyces clade</taxon>
        <taxon>Candida</taxon>
    </lineage>
</organism>
<evidence type="ECO:0000313" key="3">
    <source>
        <dbReference type="Proteomes" id="UP000253472"/>
    </source>
</evidence>
<dbReference type="Proteomes" id="UP000253472">
    <property type="component" value="Unassembled WGS sequence"/>
</dbReference>
<evidence type="ECO:0000313" key="2">
    <source>
        <dbReference type="EMBL" id="RCK65587.1"/>
    </source>
</evidence>
<dbReference type="Gene3D" id="3.80.10.10">
    <property type="entry name" value="Ribonuclease Inhibitor"/>
    <property type="match status" value="1"/>
</dbReference>
<name>A0A367YIJ4_9ASCO</name>
<dbReference type="InterPro" id="IPR051251">
    <property type="entry name" value="STK_FNIP-Repeat"/>
</dbReference>
<dbReference type="OrthoDB" id="4021105at2759"/>
<dbReference type="InterPro" id="IPR032675">
    <property type="entry name" value="LRR_dom_sf"/>
</dbReference>
<feature type="compositionally biased region" description="Acidic residues" evidence="1">
    <location>
        <begin position="704"/>
        <end position="723"/>
    </location>
</feature>
<comment type="caution">
    <text evidence="2">The sequence shown here is derived from an EMBL/GenBank/DDBJ whole genome shotgun (WGS) entry which is preliminary data.</text>
</comment>
<dbReference type="PANTHER" id="PTHR32134">
    <property type="entry name" value="FNIP REPEAT-CONTAINING PROTEIN"/>
    <property type="match status" value="1"/>
</dbReference>